<feature type="region of interest" description="Disordered" evidence="5">
    <location>
        <begin position="1"/>
        <end position="64"/>
    </location>
</feature>
<organism evidence="7 8">
    <name type="scientific">Tripterygium wilfordii</name>
    <name type="common">Thunder God vine</name>
    <dbReference type="NCBI Taxonomy" id="458696"/>
    <lineage>
        <taxon>Eukaryota</taxon>
        <taxon>Viridiplantae</taxon>
        <taxon>Streptophyta</taxon>
        <taxon>Embryophyta</taxon>
        <taxon>Tracheophyta</taxon>
        <taxon>Spermatophyta</taxon>
        <taxon>Magnoliopsida</taxon>
        <taxon>eudicotyledons</taxon>
        <taxon>Gunneridae</taxon>
        <taxon>Pentapetalae</taxon>
        <taxon>rosids</taxon>
        <taxon>fabids</taxon>
        <taxon>Celastrales</taxon>
        <taxon>Celastraceae</taxon>
        <taxon>Tripterygium</taxon>
    </lineage>
</organism>
<evidence type="ECO:0000256" key="3">
    <source>
        <dbReference type="ARBA" id="ARBA00022490"/>
    </source>
</evidence>
<dbReference type="Gene3D" id="1.10.246.200">
    <property type="entry name" value="WPP domain"/>
    <property type="match status" value="1"/>
</dbReference>
<dbReference type="FunCoup" id="A0A7J7DKX7">
    <property type="interactions" value="2836"/>
</dbReference>
<keyword evidence="3" id="KW-0963">Cytoplasm</keyword>
<dbReference type="PANTHER" id="PTHR34362">
    <property type="entry name" value="WPP DOMAIN-CONTAINING PROTEIN 1-RELATED"/>
    <property type="match status" value="1"/>
</dbReference>
<evidence type="ECO:0000313" key="8">
    <source>
        <dbReference type="Proteomes" id="UP000593562"/>
    </source>
</evidence>
<comment type="caution">
    <text evidence="7">The sequence shown here is derived from an EMBL/GenBank/DDBJ whole genome shotgun (WGS) entry which is preliminary data.</text>
</comment>
<feature type="region of interest" description="Disordered" evidence="5">
    <location>
        <begin position="146"/>
        <end position="181"/>
    </location>
</feature>
<dbReference type="OrthoDB" id="1927559at2759"/>
<evidence type="ECO:0000256" key="4">
    <source>
        <dbReference type="ARBA" id="ARBA00023242"/>
    </source>
</evidence>
<dbReference type="GO" id="GO:0005737">
    <property type="term" value="C:cytoplasm"/>
    <property type="evidence" value="ECO:0007669"/>
    <property type="project" value="UniProtKB-SubCell"/>
</dbReference>
<evidence type="ECO:0000259" key="6">
    <source>
        <dbReference type="Pfam" id="PF13943"/>
    </source>
</evidence>
<evidence type="ECO:0000256" key="1">
    <source>
        <dbReference type="ARBA" id="ARBA00004123"/>
    </source>
</evidence>
<dbReference type="InterPro" id="IPR025265">
    <property type="entry name" value="WPP_dom"/>
</dbReference>
<keyword evidence="4" id="KW-0539">Nucleus</keyword>
<dbReference type="Proteomes" id="UP000593562">
    <property type="component" value="Unassembled WGS sequence"/>
</dbReference>
<dbReference type="EMBL" id="JAAARO010000006">
    <property type="protein sequence ID" value="KAF5747020.1"/>
    <property type="molecule type" value="Genomic_DNA"/>
</dbReference>
<dbReference type="GO" id="GO:0048527">
    <property type="term" value="P:lateral root development"/>
    <property type="evidence" value="ECO:0007669"/>
    <property type="project" value="InterPro"/>
</dbReference>
<feature type="compositionally biased region" description="Basic and acidic residues" evidence="5">
    <location>
        <begin position="39"/>
        <end position="53"/>
    </location>
</feature>
<name>A0A7J7DKX7_TRIWF</name>
<comment type="subcellular location">
    <subcellularLocation>
        <location evidence="2">Cytoplasm</location>
    </subcellularLocation>
    <subcellularLocation>
        <location evidence="1">Nucleus</location>
    </subcellularLocation>
</comment>
<sequence>MADPETSIPTAPAPDQDSKPPAPDQDSKPPAPTVEPEEAQPKDPVSDKHEPKKPSGISLSIWPPSQRTRDAVIARLIETLSSQSVLSKRYGTISESEAQEVARLIEEEAFAVAGGFGSADDDGIEILQVYSKEISKRMLEKVKARAGSVTGSVDAIASQTQSPSEAPTKASEEKSSAETEA</sequence>
<protein>
    <submittedName>
        <fullName evidence="7">MFP1 attachment factor 1-like</fullName>
    </submittedName>
</protein>
<dbReference type="InterPro" id="IPR038214">
    <property type="entry name" value="WPP_sf"/>
</dbReference>
<feature type="compositionally biased region" description="Basic and acidic residues" evidence="5">
    <location>
        <begin position="170"/>
        <end position="181"/>
    </location>
</feature>
<evidence type="ECO:0000313" key="7">
    <source>
        <dbReference type="EMBL" id="KAF5747020.1"/>
    </source>
</evidence>
<accession>A0A7J7DKX7</accession>
<feature type="domain" description="WPP" evidence="6">
    <location>
        <begin position="58"/>
        <end position="147"/>
    </location>
</feature>
<dbReference type="Pfam" id="PF13943">
    <property type="entry name" value="WPP"/>
    <property type="match status" value="1"/>
</dbReference>
<dbReference type="InParanoid" id="A0A7J7DKX7"/>
<proteinExistence type="predicted"/>
<reference evidence="7 8" key="1">
    <citation type="journal article" date="2020" name="Nat. Commun.">
        <title>Genome of Tripterygium wilfordii and identification of cytochrome P450 involved in triptolide biosynthesis.</title>
        <authorList>
            <person name="Tu L."/>
            <person name="Su P."/>
            <person name="Zhang Z."/>
            <person name="Gao L."/>
            <person name="Wang J."/>
            <person name="Hu T."/>
            <person name="Zhou J."/>
            <person name="Zhang Y."/>
            <person name="Zhao Y."/>
            <person name="Liu Y."/>
            <person name="Song Y."/>
            <person name="Tong Y."/>
            <person name="Lu Y."/>
            <person name="Yang J."/>
            <person name="Xu C."/>
            <person name="Jia M."/>
            <person name="Peters R.J."/>
            <person name="Huang L."/>
            <person name="Gao W."/>
        </authorList>
    </citation>
    <scope>NUCLEOTIDE SEQUENCE [LARGE SCALE GENOMIC DNA]</scope>
    <source>
        <strain evidence="8">cv. XIE 37</strain>
        <tissue evidence="7">Leaf</tissue>
    </source>
</reference>
<keyword evidence="8" id="KW-1185">Reference proteome</keyword>
<dbReference type="InterPro" id="IPR044692">
    <property type="entry name" value="WPP1/2/3"/>
</dbReference>
<evidence type="ECO:0000256" key="5">
    <source>
        <dbReference type="SAM" id="MobiDB-lite"/>
    </source>
</evidence>
<dbReference type="PANTHER" id="PTHR34362:SF1">
    <property type="entry name" value="WPP DOMAIN-CONTAINING PROTEIN 1-RELATED"/>
    <property type="match status" value="1"/>
</dbReference>
<gene>
    <name evidence="7" type="ORF">HS088_TW06G01197</name>
</gene>
<dbReference type="GO" id="GO:0000278">
    <property type="term" value="P:mitotic cell cycle"/>
    <property type="evidence" value="ECO:0007669"/>
    <property type="project" value="InterPro"/>
</dbReference>
<dbReference type="GO" id="GO:0005634">
    <property type="term" value="C:nucleus"/>
    <property type="evidence" value="ECO:0007669"/>
    <property type="project" value="UniProtKB-SubCell"/>
</dbReference>
<evidence type="ECO:0000256" key="2">
    <source>
        <dbReference type="ARBA" id="ARBA00004496"/>
    </source>
</evidence>
<dbReference type="AlphaFoldDB" id="A0A7J7DKX7"/>